<dbReference type="Gene3D" id="1.20.120.350">
    <property type="entry name" value="Voltage-gated potassium channels. Chain C"/>
    <property type="match status" value="1"/>
</dbReference>
<feature type="transmembrane region" description="Helical" evidence="12">
    <location>
        <begin position="226"/>
        <end position="247"/>
    </location>
</feature>
<feature type="transmembrane region" description="Helical" evidence="12">
    <location>
        <begin position="69"/>
        <end position="93"/>
    </location>
</feature>
<keyword evidence="3" id="KW-0633">Potassium transport</keyword>
<evidence type="ECO:0000256" key="1">
    <source>
        <dbReference type="ARBA" id="ARBA00004141"/>
    </source>
</evidence>
<keyword evidence="10 12" id="KW-0472">Membrane</keyword>
<dbReference type="EMBL" id="AP026866">
    <property type="protein sequence ID" value="BDS07671.1"/>
    <property type="molecule type" value="Genomic_DNA"/>
</dbReference>
<reference evidence="14" key="1">
    <citation type="submission" date="2024-07" db="EMBL/GenBank/DDBJ databases">
        <title>Complete genome sequence of Verrucomicrobiaceae bacterium NT6N.</title>
        <authorList>
            <person name="Huang C."/>
            <person name="Takami H."/>
            <person name="Hamasaki K."/>
        </authorList>
    </citation>
    <scope>NUCLEOTIDE SEQUENCE</scope>
    <source>
        <strain evidence="14">NT6N</strain>
    </source>
</reference>
<dbReference type="AlphaFoldDB" id="A0AAT9FNV1"/>
<protein>
    <submittedName>
        <fullName evidence="14">Ion transporter</fullName>
    </submittedName>
</protein>
<evidence type="ECO:0000313" key="14">
    <source>
        <dbReference type="EMBL" id="BDS07671.1"/>
    </source>
</evidence>
<evidence type="ECO:0000256" key="10">
    <source>
        <dbReference type="ARBA" id="ARBA00023136"/>
    </source>
</evidence>
<evidence type="ECO:0000256" key="6">
    <source>
        <dbReference type="ARBA" id="ARBA00022882"/>
    </source>
</evidence>
<keyword evidence="2" id="KW-0813">Transport</keyword>
<dbReference type="Gene3D" id="1.10.287.70">
    <property type="match status" value="1"/>
</dbReference>
<organism evidence="14">
    <name type="scientific">Oceaniferula spumae</name>
    <dbReference type="NCBI Taxonomy" id="2979115"/>
    <lineage>
        <taxon>Bacteria</taxon>
        <taxon>Pseudomonadati</taxon>
        <taxon>Verrucomicrobiota</taxon>
        <taxon>Verrucomicrobiia</taxon>
        <taxon>Verrucomicrobiales</taxon>
        <taxon>Verrucomicrobiaceae</taxon>
        <taxon>Oceaniferula</taxon>
    </lineage>
</organism>
<feature type="domain" description="Ion transport" evidence="13">
    <location>
        <begin position="38"/>
        <end position="251"/>
    </location>
</feature>
<dbReference type="SUPFAM" id="SSF81324">
    <property type="entry name" value="Voltage-gated potassium channels"/>
    <property type="match status" value="1"/>
</dbReference>
<dbReference type="GO" id="GO:0005249">
    <property type="term" value="F:voltage-gated potassium channel activity"/>
    <property type="evidence" value="ECO:0007669"/>
    <property type="project" value="InterPro"/>
</dbReference>
<dbReference type="InterPro" id="IPR027359">
    <property type="entry name" value="Volt_channel_dom_sf"/>
</dbReference>
<feature type="transmembrane region" description="Helical" evidence="12">
    <location>
        <begin position="39"/>
        <end position="57"/>
    </location>
</feature>
<evidence type="ECO:0000256" key="12">
    <source>
        <dbReference type="SAM" id="Phobius"/>
    </source>
</evidence>
<evidence type="ECO:0000256" key="4">
    <source>
        <dbReference type="ARBA" id="ARBA00022692"/>
    </source>
</evidence>
<dbReference type="InterPro" id="IPR028325">
    <property type="entry name" value="VG_K_chnl"/>
</dbReference>
<keyword evidence="4 12" id="KW-0812">Transmembrane</keyword>
<keyword evidence="5" id="KW-0631">Potassium channel</keyword>
<proteinExistence type="predicted"/>
<dbReference type="Pfam" id="PF00520">
    <property type="entry name" value="Ion_trans"/>
    <property type="match status" value="1"/>
</dbReference>
<dbReference type="InterPro" id="IPR005821">
    <property type="entry name" value="Ion_trans_dom"/>
</dbReference>
<evidence type="ECO:0000256" key="8">
    <source>
        <dbReference type="ARBA" id="ARBA00022989"/>
    </source>
</evidence>
<keyword evidence="7" id="KW-0630">Potassium</keyword>
<dbReference type="GO" id="GO:0008076">
    <property type="term" value="C:voltage-gated potassium channel complex"/>
    <property type="evidence" value="ECO:0007669"/>
    <property type="project" value="InterPro"/>
</dbReference>
<keyword evidence="6" id="KW-0851">Voltage-gated channel</keyword>
<feature type="transmembrane region" description="Helical" evidence="12">
    <location>
        <begin position="165"/>
        <end position="186"/>
    </location>
</feature>
<keyword evidence="11" id="KW-0407">Ion channel</keyword>
<dbReference type="GO" id="GO:0001508">
    <property type="term" value="P:action potential"/>
    <property type="evidence" value="ECO:0007669"/>
    <property type="project" value="TreeGrafter"/>
</dbReference>
<keyword evidence="9" id="KW-0406">Ion transport</keyword>
<accession>A0AAT9FNV1</accession>
<evidence type="ECO:0000256" key="7">
    <source>
        <dbReference type="ARBA" id="ARBA00022958"/>
    </source>
</evidence>
<name>A0AAT9FNV1_9BACT</name>
<sequence length="288" mass="31965">MQLPDHPENEEFAPEPTESPYKQRLWEIIFEAETPSGKFFDIALLWVIGISVLAVMLESVDSVSSKYHNALLIVEWGCTIVFTLEYLLRIWLVKRPKNYIFSFYGIVDLLSCLPSYLALLFTGGSHFIVIRLLRLLRMFRVLKMVGHVRGANTILRGLAASRAKITVFFFAMLIFAMLAGTLIYIVESHVEGTDFTSIPVSIYYAIVSITTVGYGDLAAQTTLGRVITAFMVLAGYAIIAVPTGIVASDMVREALRPDETTDACPGCGVHGHLNDANYCRKCGEHLTG</sequence>
<keyword evidence="8 12" id="KW-1133">Transmembrane helix</keyword>
<feature type="transmembrane region" description="Helical" evidence="12">
    <location>
        <begin position="113"/>
        <end position="133"/>
    </location>
</feature>
<feature type="transmembrane region" description="Helical" evidence="12">
    <location>
        <begin position="198"/>
        <end position="219"/>
    </location>
</feature>
<evidence type="ECO:0000259" key="13">
    <source>
        <dbReference type="Pfam" id="PF00520"/>
    </source>
</evidence>
<comment type="subcellular location">
    <subcellularLocation>
        <location evidence="1">Membrane</location>
        <topology evidence="1">Multi-pass membrane protein</topology>
    </subcellularLocation>
</comment>
<dbReference type="PANTHER" id="PTHR11537">
    <property type="entry name" value="VOLTAGE-GATED POTASSIUM CHANNEL"/>
    <property type="match status" value="1"/>
</dbReference>
<evidence type="ECO:0000256" key="5">
    <source>
        <dbReference type="ARBA" id="ARBA00022826"/>
    </source>
</evidence>
<evidence type="ECO:0000256" key="2">
    <source>
        <dbReference type="ARBA" id="ARBA00022448"/>
    </source>
</evidence>
<evidence type="ECO:0000256" key="11">
    <source>
        <dbReference type="ARBA" id="ARBA00023303"/>
    </source>
</evidence>
<dbReference type="KEGG" id="osu:NT6N_27110"/>
<dbReference type="PRINTS" id="PR00169">
    <property type="entry name" value="KCHANNEL"/>
</dbReference>
<evidence type="ECO:0000256" key="9">
    <source>
        <dbReference type="ARBA" id="ARBA00023065"/>
    </source>
</evidence>
<gene>
    <name evidence="14" type="ORF">NT6N_27110</name>
</gene>
<dbReference type="PANTHER" id="PTHR11537:SF254">
    <property type="entry name" value="POTASSIUM VOLTAGE-GATED CHANNEL PROTEIN SHAB"/>
    <property type="match status" value="1"/>
</dbReference>
<evidence type="ECO:0000256" key="3">
    <source>
        <dbReference type="ARBA" id="ARBA00022538"/>
    </source>
</evidence>